<evidence type="ECO:0000313" key="6">
    <source>
        <dbReference type="EMBL" id="CAI78254.1"/>
    </source>
</evidence>
<name>Q1RR35_STRA7</name>
<keyword evidence="2" id="KW-0996">Nickel insertion</keyword>
<keyword evidence="1 2" id="KW-0143">Chaperone</keyword>
<dbReference type="EMBL" id="AJ937740">
    <property type="protein sequence ID" value="CAI77980.1"/>
    <property type="molecule type" value="Genomic_DNA"/>
</dbReference>
<dbReference type="GO" id="GO:0005737">
    <property type="term" value="C:cytoplasm"/>
    <property type="evidence" value="ECO:0007669"/>
    <property type="project" value="UniProtKB-SubCell"/>
</dbReference>
<evidence type="ECO:0000313" key="4">
    <source>
        <dbReference type="EMBL" id="AKZ53123.1"/>
    </source>
</evidence>
<feature type="region of interest" description="Disordered" evidence="3">
    <location>
        <begin position="1"/>
        <end position="40"/>
    </location>
</feature>
<dbReference type="KEGG" id="samb:SAM23877_0074"/>
<dbReference type="HAMAP" id="MF_01384">
    <property type="entry name" value="UreD"/>
    <property type="match status" value="1"/>
</dbReference>
<comment type="subunit">
    <text evidence="2">UreD, UreF and UreG form a complex that acts as a GTP-hydrolysis-dependent molecular chaperone, activating the urease apoprotein by helping to assemble the nickel containing metallocenter of UreC. The UreE protein probably delivers the nickel.</text>
</comment>
<dbReference type="EMBL" id="CP012382">
    <property type="protein sequence ID" value="AKZ53123.1"/>
    <property type="molecule type" value="Genomic_DNA"/>
</dbReference>
<dbReference type="InterPro" id="IPR002669">
    <property type="entry name" value="UreD"/>
</dbReference>
<evidence type="ECO:0000313" key="8">
    <source>
        <dbReference type="Proteomes" id="UP000061018"/>
    </source>
</evidence>
<comment type="similarity">
    <text evidence="2">Belongs to the UreD family.</text>
</comment>
<comment type="function">
    <text evidence="2">Required for maturation of urease via the functional incorporation of the urease nickel metallocenter.</text>
</comment>
<reference evidence="7" key="3">
    <citation type="journal article" date="2006" name="Mol. Biol. Evol.">
        <title>Evolution of the terminal regions of the Streptomyces linear chromosome.</title>
        <authorList>
            <person name="Choulet F."/>
            <person name="Aigle B."/>
            <person name="Gallois A."/>
            <person name="Mangenot S."/>
            <person name="Gerbaud C."/>
            <person name="Truong C."/>
            <person name="Francou F.X."/>
            <person name="Fourrier C."/>
            <person name="Guerineau M."/>
            <person name="Decaris B."/>
            <person name="Barbe V."/>
            <person name="Pernodet J.L."/>
            <person name="Leblond P."/>
        </authorList>
    </citation>
    <scope>NUCLEOTIDE SEQUENCE</scope>
    <source>
        <strain evidence="7">ATCC 23877</strain>
    </source>
</reference>
<reference evidence="8" key="4">
    <citation type="journal article" date="2015" name="J. Biotechnol.">
        <title>Complete genome sequence of Streptomyces ambofaciens ATCC 23877, the spiramycin producer.</title>
        <authorList>
            <person name="Thibessard A."/>
            <person name="Haas D."/>
            <person name="Gerbaud C."/>
            <person name="Aigle B."/>
            <person name="Lautru S."/>
            <person name="Pernodet J.L."/>
            <person name="Leblond P."/>
        </authorList>
    </citation>
    <scope>NUCLEOTIDE SEQUENCE [LARGE SCALE GENOMIC DNA]</scope>
    <source>
        <strain evidence="8">ATCC 23877 / 3486 / DSM 40053 / JCM 4204 / NBRC 12836 / NRRL B-2516</strain>
    </source>
</reference>
<evidence type="ECO:0000313" key="5">
    <source>
        <dbReference type="EMBL" id="AKZ60639.1"/>
    </source>
</evidence>
<dbReference type="EMBL" id="AM238664">
    <property type="protein sequence ID" value="CAJ87761.1"/>
    <property type="molecule type" value="Genomic_DNA"/>
</dbReference>
<reference evidence="4" key="5">
    <citation type="submission" date="2015-07" db="EMBL/GenBank/DDBJ databases">
        <title>Complete genome sequence of Streptomyces ambofaciens ATCC 23877, the spiramycin producer.</title>
        <authorList>
            <person name="Thibessard A."/>
            <person name="Haas D."/>
            <person name="Gerbaud C."/>
            <person name="Aigle B."/>
            <person name="Lautru S."/>
            <person name="Pernodet J.-L."/>
            <person name="Leblond P."/>
        </authorList>
    </citation>
    <scope>NUCLEOTIDE SEQUENCE [LARGE SCALE GENOMIC DNA]</scope>
    <source>
        <strain evidence="4">ATCC 23877</strain>
    </source>
</reference>
<reference evidence="7" key="2">
    <citation type="journal article" date="2006" name="Microbiology (Mosc.)">
        <title>Multiple biosynthetic and uptake systems mediate siderophore-dependent iron acquisition in Streptomyces coelicolor A3(2) and Streptomyces ambofaciens ATCC 23877.</title>
        <authorList>
            <person name="Barona-Gomez F."/>
            <person name="Lautru S."/>
            <person name="Francou F.X."/>
            <person name="Leblond P."/>
            <person name="Pernodet J.L."/>
            <person name="Challis G.L."/>
        </authorList>
    </citation>
    <scope>NUCLEOTIDE SEQUENCE</scope>
    <source>
        <strain evidence="7">ATCC 23877</strain>
    </source>
</reference>
<dbReference type="RefSeq" id="WP_244902873.1">
    <property type="nucleotide sequence ID" value="NZ_CP012382.1"/>
</dbReference>
<evidence type="ECO:0000256" key="3">
    <source>
        <dbReference type="SAM" id="MobiDB-lite"/>
    </source>
</evidence>
<proteinExistence type="inferred from homology"/>
<dbReference type="EMBL" id="CP012382">
    <property type="protein sequence ID" value="AKZ60639.1"/>
    <property type="molecule type" value="Genomic_DNA"/>
</dbReference>
<comment type="subcellular location">
    <subcellularLocation>
        <location evidence="2">Cytoplasm</location>
    </subcellularLocation>
</comment>
<sequence>MSHTTAQTPAVIPTPAGGTLKADSGPPGRRSAESAPVHPSGVVAAARIQATHNGRTTMVPLLHSDGPFHLRRLRARGEQARVCVLGAMSAPLGGDRLALDITAETGARLEVTSAAATIALRGPTTAPATYDVRVRVGDHATLHWLPEPLISTRGSTLHQTFTVDLAATAHLLMREEQLLGRSGEAPGHLTTRLTVRRGGRPLFDQYTAFGDPAPAWDGPAVLGPHRATGQLLLVDPTLRTPWEPHVIGNDPAEGHAVLTPLADPQALIATAVAPTPAQLRHLLDAALAYAYEPPRPESEGELSRVEPTSP</sequence>
<evidence type="ECO:0000313" key="7">
    <source>
        <dbReference type="EMBL" id="CAJ87761.1"/>
    </source>
</evidence>
<keyword evidence="2" id="KW-0963">Cytoplasm</keyword>
<gene>
    <name evidence="2 4" type="primary">ureD</name>
    <name evidence="4" type="ORF">SAM23877_0074</name>
    <name evidence="5" type="ORF">SAM23877_7598</name>
    <name evidence="6" type="ORF">SAMT0051</name>
    <name evidence="7" type="ORF">SAMT0052</name>
</gene>
<dbReference type="GO" id="GO:0016151">
    <property type="term" value="F:nickel cation binding"/>
    <property type="evidence" value="ECO:0007669"/>
    <property type="project" value="UniProtKB-UniRule"/>
</dbReference>
<dbReference type="EMBL" id="AM238663">
    <property type="protein sequence ID" value="CAJ89039.1"/>
    <property type="molecule type" value="Genomic_DNA"/>
</dbReference>
<evidence type="ECO:0000256" key="1">
    <source>
        <dbReference type="ARBA" id="ARBA00023186"/>
    </source>
</evidence>
<dbReference type="KEGG" id="samb:SAM23877_7598"/>
<accession>Q1RR35</accession>
<dbReference type="AlphaFoldDB" id="Q1RR35"/>
<dbReference type="Pfam" id="PF01774">
    <property type="entry name" value="UreD"/>
    <property type="match status" value="1"/>
</dbReference>
<dbReference type="Proteomes" id="UP000061018">
    <property type="component" value="Chromosome"/>
</dbReference>
<evidence type="ECO:0000256" key="2">
    <source>
        <dbReference type="HAMAP-Rule" id="MF_01384"/>
    </source>
</evidence>
<dbReference type="EMBL" id="AJ937741">
    <property type="protein sequence ID" value="CAI78254.1"/>
    <property type="molecule type" value="Genomic_DNA"/>
</dbReference>
<reference evidence="6" key="1">
    <citation type="journal article" date="2006" name="J. Bacteriol.">
        <title>Intraspecific variability of the terminal inverted repeats of the linear chromosome of Streptomyces ambofaciens.</title>
        <authorList>
            <person name="Choulet F."/>
            <person name="Gallois A."/>
            <person name="Aigle B."/>
            <person name="Mangenot S."/>
            <person name="Gerbaud C."/>
            <person name="Truong C."/>
            <person name="Francou F.X."/>
            <person name="Borges F."/>
            <person name="Fourrier C."/>
            <person name="Guerineau M."/>
            <person name="Decaris B."/>
            <person name="Barbe V."/>
            <person name="Pernodet J.L."/>
            <person name="Leblond P."/>
        </authorList>
    </citation>
    <scope>NUCLEOTIDE SEQUENCE</scope>
    <source>
        <strain evidence="6">ATCC 23877</strain>
    </source>
</reference>
<protein>
    <recommendedName>
        <fullName evidence="2">Urease accessory protein UreD</fullName>
    </recommendedName>
</protein>
<organism evidence="6">
    <name type="scientific">Streptomyces ambofaciens (strain ATCC 23877 / 3486 / DSM 40053 / JCM 4204 / NBRC 12836 / NRRL B-2516)</name>
    <dbReference type="NCBI Taxonomy" id="278992"/>
    <lineage>
        <taxon>Bacteria</taxon>
        <taxon>Bacillati</taxon>
        <taxon>Actinomycetota</taxon>
        <taxon>Actinomycetes</taxon>
        <taxon>Kitasatosporales</taxon>
        <taxon>Streptomycetaceae</taxon>
        <taxon>Streptomyces</taxon>
    </lineage>
</organism>